<protein>
    <submittedName>
        <fullName evidence="1">Uncharacterized protein</fullName>
    </submittedName>
</protein>
<evidence type="ECO:0000313" key="2">
    <source>
        <dbReference type="Proteomes" id="UP000000718"/>
    </source>
</evidence>
<evidence type="ECO:0000313" key="1">
    <source>
        <dbReference type="EMBL" id="ACI20715.1"/>
    </source>
</evidence>
<dbReference type="InParanoid" id="B5YIS9"/>
<proteinExistence type="predicted"/>
<gene>
    <name evidence="1" type="ordered locus">THEYE_A2016</name>
</gene>
<organism evidence="1 2">
    <name type="scientific">Thermodesulfovibrio yellowstonii (strain ATCC 51303 / DSM 11347 / YP87)</name>
    <dbReference type="NCBI Taxonomy" id="289376"/>
    <lineage>
        <taxon>Bacteria</taxon>
        <taxon>Pseudomonadati</taxon>
        <taxon>Nitrospirota</taxon>
        <taxon>Thermodesulfovibrionia</taxon>
        <taxon>Thermodesulfovibrionales</taxon>
        <taxon>Thermodesulfovibrionaceae</taxon>
        <taxon>Thermodesulfovibrio</taxon>
    </lineage>
</organism>
<keyword evidence="2" id="KW-1185">Reference proteome</keyword>
<dbReference type="HOGENOM" id="CLU_3349826_0_0_0"/>
<dbReference type="EMBL" id="CP001147">
    <property type="protein sequence ID" value="ACI20715.1"/>
    <property type="molecule type" value="Genomic_DNA"/>
</dbReference>
<dbReference type="AlphaFoldDB" id="B5YIS9"/>
<reference evidence="2" key="1">
    <citation type="submission" date="2008-08" db="EMBL/GenBank/DDBJ databases">
        <title>The complete genome sequence of Thermodesulfovibrio yellowstonii strain ATCC 51303 / DSM 11347 / YP87.</title>
        <authorList>
            <person name="Dodson R.J."/>
            <person name="Durkin A.S."/>
            <person name="Wu M."/>
            <person name="Eisen J."/>
            <person name="Sutton G."/>
        </authorList>
    </citation>
    <scope>NUCLEOTIDE SEQUENCE [LARGE SCALE GENOMIC DNA]</scope>
    <source>
        <strain evidence="2">ATCC 51303 / DSM 11347 / YP87</strain>
    </source>
</reference>
<dbReference type="KEGG" id="tye:THEYE_A2016"/>
<dbReference type="EnsemblBacteria" id="ACI20715">
    <property type="protein sequence ID" value="ACI20715"/>
    <property type="gene ID" value="THEYE_A2016"/>
</dbReference>
<dbReference type="Proteomes" id="UP000000718">
    <property type="component" value="Chromosome"/>
</dbReference>
<sequence length="37" mass="4311">MVDAKDYCFISHMVQMKLAIPPAMVVPPLTLYPTWFR</sequence>
<name>B5YIS9_THEYD</name>
<accession>B5YIS9</accession>
<reference evidence="1 2" key="2">
    <citation type="journal article" date="2015" name="Genome Announc.">
        <title>Genome Sequence of the Sulfate-Reducing Thermophilic Bacterium Thermodesulfovibrio yellowstonii Strain DSM 11347T (Phylum Nitrospirae).</title>
        <authorList>
            <person name="Bhatnagar S."/>
            <person name="Badger J.H."/>
            <person name="Madupu R."/>
            <person name="Khouri H.M."/>
            <person name="O'Connor E.M."/>
            <person name="Robb F.T."/>
            <person name="Ward N.L."/>
            <person name="Eisen J.A."/>
        </authorList>
    </citation>
    <scope>NUCLEOTIDE SEQUENCE [LARGE SCALE GENOMIC DNA]</scope>
    <source>
        <strain evidence="2">ATCC 51303 / DSM 11347 / YP87</strain>
    </source>
</reference>